<dbReference type="RefSeq" id="WP_290333677.1">
    <property type="nucleotide sequence ID" value="NZ_JAUFPU010000018.1"/>
</dbReference>
<comment type="caution">
    <text evidence="5">The sequence shown here is derived from an EMBL/GenBank/DDBJ whole genome shotgun (WGS) entry which is preliminary data.</text>
</comment>
<comment type="cofactor">
    <cofactor evidence="1">
        <name>Fe(2+)</name>
        <dbReference type="ChEBI" id="CHEBI:29033"/>
    </cofactor>
</comment>
<dbReference type="SUPFAM" id="SSF51197">
    <property type="entry name" value="Clavaminate synthase-like"/>
    <property type="match status" value="1"/>
</dbReference>
<reference evidence="5" key="2">
    <citation type="submission" date="2023-06" db="EMBL/GenBank/DDBJ databases">
        <authorList>
            <person name="Lucena T."/>
            <person name="Sun Q."/>
        </authorList>
    </citation>
    <scope>NUCLEOTIDE SEQUENCE</scope>
    <source>
        <strain evidence="5">CECT 7703</strain>
    </source>
</reference>
<dbReference type="PANTHER" id="PTHR10696:SF56">
    <property type="entry name" value="TAUD_TFDA-LIKE DOMAIN-CONTAINING PROTEIN"/>
    <property type="match status" value="1"/>
</dbReference>
<dbReference type="InterPro" id="IPR003819">
    <property type="entry name" value="TauD/TfdA-like"/>
</dbReference>
<gene>
    <name evidence="5" type="ORF">QWZ03_16265</name>
</gene>
<dbReference type="Pfam" id="PF02668">
    <property type="entry name" value="TauD"/>
    <property type="match status" value="1"/>
</dbReference>
<keyword evidence="5" id="KW-0223">Dioxygenase</keyword>
<keyword evidence="2 5" id="KW-0560">Oxidoreductase</keyword>
<feature type="domain" description="TauD/TfdA-like" evidence="4">
    <location>
        <begin position="50"/>
        <end position="335"/>
    </location>
</feature>
<dbReference type="InterPro" id="IPR050411">
    <property type="entry name" value="AlphaKG_dependent_hydroxylases"/>
</dbReference>
<sequence>MTAIDVAARLSRLNAVRKSVAVTDLILRSELQGGQTRLRLFEPAHAAVDLIGWLQQNRPEVEAALLQYGGVVFRGFGGDGNGLFQGLVKATIPDIQPYMEGATPRTQLGEGVYTSTEFPHDQTIAQHNELSYVMRWPMKICFACRTAPAQGGETPLTDVRRVLANLDPAIVQQFSERGWMLIRNYGNGLGPSWRKAFNTDDLDEVRRYCAQSDIALEIFDEEHIRTRQVRPAIRQHPVSAEHVWFNHIAFWHPSSLPEPVRQGLLAQFAHDALPYATCWGDGQQIDDGIIAHINAAYRQATLVTPWQQGDMVLLDNMLIAHGRNPFQGPRAIVVAMGQPYVPAQAAHPTWDRTK</sequence>
<name>A0ABT8BA08_9NEIS</name>
<dbReference type="Gene3D" id="3.60.130.10">
    <property type="entry name" value="Clavaminate synthase-like"/>
    <property type="match status" value="1"/>
</dbReference>
<evidence type="ECO:0000256" key="1">
    <source>
        <dbReference type="ARBA" id="ARBA00001954"/>
    </source>
</evidence>
<dbReference type="Proteomes" id="UP001180081">
    <property type="component" value="Unassembled WGS sequence"/>
</dbReference>
<organism evidence="5 6">
    <name type="scientific">Chitinimonas viridis</name>
    <dbReference type="NCBI Taxonomy" id="664880"/>
    <lineage>
        <taxon>Bacteria</taxon>
        <taxon>Pseudomonadati</taxon>
        <taxon>Pseudomonadota</taxon>
        <taxon>Betaproteobacteria</taxon>
        <taxon>Neisseriales</taxon>
        <taxon>Chitinibacteraceae</taxon>
        <taxon>Chitinimonas</taxon>
    </lineage>
</organism>
<dbReference type="GO" id="GO:0051213">
    <property type="term" value="F:dioxygenase activity"/>
    <property type="evidence" value="ECO:0007669"/>
    <property type="project" value="UniProtKB-KW"/>
</dbReference>
<dbReference type="InterPro" id="IPR042098">
    <property type="entry name" value="TauD-like_sf"/>
</dbReference>
<evidence type="ECO:0000256" key="2">
    <source>
        <dbReference type="ARBA" id="ARBA00023002"/>
    </source>
</evidence>
<evidence type="ECO:0000259" key="4">
    <source>
        <dbReference type="Pfam" id="PF02668"/>
    </source>
</evidence>
<keyword evidence="3" id="KW-0045">Antibiotic biosynthesis</keyword>
<evidence type="ECO:0000313" key="6">
    <source>
        <dbReference type="Proteomes" id="UP001180081"/>
    </source>
</evidence>
<dbReference type="PANTHER" id="PTHR10696">
    <property type="entry name" value="GAMMA-BUTYROBETAINE HYDROXYLASE-RELATED"/>
    <property type="match status" value="1"/>
</dbReference>
<dbReference type="EC" id="1.14.11.-" evidence="5"/>
<evidence type="ECO:0000313" key="5">
    <source>
        <dbReference type="EMBL" id="MDN3578324.1"/>
    </source>
</evidence>
<accession>A0ABT8BA08</accession>
<protein>
    <submittedName>
        <fullName evidence="5">TauD/TfdA family dioxygenase</fullName>
        <ecNumber evidence="5">1.14.11.-</ecNumber>
    </submittedName>
</protein>
<keyword evidence="6" id="KW-1185">Reference proteome</keyword>
<dbReference type="EMBL" id="JAUFPU010000018">
    <property type="protein sequence ID" value="MDN3578324.1"/>
    <property type="molecule type" value="Genomic_DNA"/>
</dbReference>
<reference evidence="5" key="1">
    <citation type="journal article" date="2014" name="Int. J. Syst. Evol. Microbiol.">
        <title>Complete genome of a new Firmicutes species belonging to the dominant human colonic microbiota ('Ruminococcus bicirculans') reveals two chromosomes and a selective capacity to utilize plant glucans.</title>
        <authorList>
            <consortium name="NISC Comparative Sequencing Program"/>
            <person name="Wegmann U."/>
            <person name="Louis P."/>
            <person name="Goesmann A."/>
            <person name="Henrissat B."/>
            <person name="Duncan S.H."/>
            <person name="Flint H.J."/>
        </authorList>
    </citation>
    <scope>NUCLEOTIDE SEQUENCE</scope>
    <source>
        <strain evidence="5">CECT 7703</strain>
    </source>
</reference>
<evidence type="ECO:0000256" key="3">
    <source>
        <dbReference type="ARBA" id="ARBA00023194"/>
    </source>
</evidence>
<proteinExistence type="predicted"/>